<feature type="domain" description="Major facilitator superfamily (MFS) profile" evidence="8">
    <location>
        <begin position="12"/>
        <end position="471"/>
    </location>
</feature>
<dbReference type="RefSeq" id="WP_086865011.1">
    <property type="nucleotide sequence ID" value="NZ_JADBEG010000001.1"/>
</dbReference>
<proteinExistence type="predicted"/>
<evidence type="ECO:0000259" key="8">
    <source>
        <dbReference type="PROSITE" id="PS50850"/>
    </source>
</evidence>
<keyword evidence="10" id="KW-1185">Reference proteome</keyword>
<feature type="transmembrane region" description="Helical" evidence="7">
    <location>
        <begin position="103"/>
        <end position="125"/>
    </location>
</feature>
<comment type="caution">
    <text evidence="9">The sequence shown here is derived from an EMBL/GenBank/DDBJ whole genome shotgun (WGS) entry which is preliminary data.</text>
</comment>
<feature type="transmembrane region" description="Helical" evidence="7">
    <location>
        <begin position="295"/>
        <end position="316"/>
    </location>
</feature>
<accession>A0ABR9I2P0</accession>
<dbReference type="InterPro" id="IPR011701">
    <property type="entry name" value="MFS"/>
</dbReference>
<gene>
    <name evidence="9" type="ORF">H4696_004570</name>
</gene>
<dbReference type="EMBL" id="JADBEG010000001">
    <property type="protein sequence ID" value="MBE1497470.1"/>
    <property type="molecule type" value="Genomic_DNA"/>
</dbReference>
<evidence type="ECO:0000313" key="10">
    <source>
        <dbReference type="Proteomes" id="UP000631670"/>
    </source>
</evidence>
<dbReference type="PANTHER" id="PTHR42718">
    <property type="entry name" value="MAJOR FACILITATOR SUPERFAMILY MULTIDRUG TRANSPORTER MFSC"/>
    <property type="match status" value="1"/>
</dbReference>
<protein>
    <submittedName>
        <fullName evidence="9">DHA2 family multidrug resistance protein-like MFS transporter</fullName>
    </submittedName>
</protein>
<dbReference type="CDD" id="cd17321">
    <property type="entry name" value="MFS_MMR_MDR_like"/>
    <property type="match status" value="1"/>
</dbReference>
<evidence type="ECO:0000256" key="7">
    <source>
        <dbReference type="SAM" id="Phobius"/>
    </source>
</evidence>
<keyword evidence="4 7" id="KW-0812">Transmembrane</keyword>
<evidence type="ECO:0000256" key="5">
    <source>
        <dbReference type="ARBA" id="ARBA00022989"/>
    </source>
</evidence>
<dbReference type="SUPFAM" id="SSF103473">
    <property type="entry name" value="MFS general substrate transporter"/>
    <property type="match status" value="1"/>
</dbReference>
<feature type="transmembrane region" description="Helical" evidence="7">
    <location>
        <begin position="441"/>
        <end position="464"/>
    </location>
</feature>
<comment type="subcellular location">
    <subcellularLocation>
        <location evidence="1">Cell membrane</location>
        <topology evidence="1">Multi-pass membrane protein</topology>
    </subcellularLocation>
</comment>
<feature type="transmembrane region" description="Helical" evidence="7">
    <location>
        <begin position="223"/>
        <end position="243"/>
    </location>
</feature>
<organism evidence="9 10">
    <name type="scientific">Amycolatopsis lexingtonensis</name>
    <dbReference type="NCBI Taxonomy" id="218822"/>
    <lineage>
        <taxon>Bacteria</taxon>
        <taxon>Bacillati</taxon>
        <taxon>Actinomycetota</taxon>
        <taxon>Actinomycetes</taxon>
        <taxon>Pseudonocardiales</taxon>
        <taxon>Pseudonocardiaceae</taxon>
        <taxon>Amycolatopsis</taxon>
    </lineage>
</organism>
<feature type="transmembrane region" description="Helical" evidence="7">
    <location>
        <begin position="328"/>
        <end position="347"/>
    </location>
</feature>
<reference evidence="9 10" key="1">
    <citation type="submission" date="2020-10" db="EMBL/GenBank/DDBJ databases">
        <title>Sequencing the genomes of 1000 actinobacteria strains.</title>
        <authorList>
            <person name="Klenk H.-P."/>
        </authorList>
    </citation>
    <scope>NUCLEOTIDE SEQUENCE [LARGE SCALE GENOMIC DNA]</scope>
    <source>
        <strain evidence="9 10">DSM 44653</strain>
    </source>
</reference>
<feature type="transmembrane region" description="Helical" evidence="7">
    <location>
        <begin position="397"/>
        <end position="418"/>
    </location>
</feature>
<keyword evidence="5 7" id="KW-1133">Transmembrane helix</keyword>
<dbReference type="Pfam" id="PF07690">
    <property type="entry name" value="MFS_1"/>
    <property type="match status" value="1"/>
</dbReference>
<feature type="transmembrane region" description="Helical" evidence="7">
    <location>
        <begin position="353"/>
        <end position="376"/>
    </location>
</feature>
<dbReference type="PANTHER" id="PTHR42718:SF47">
    <property type="entry name" value="METHYL VIOLOGEN RESISTANCE PROTEIN SMVA"/>
    <property type="match status" value="1"/>
</dbReference>
<feature type="transmembrane region" description="Helical" evidence="7">
    <location>
        <begin position="54"/>
        <end position="71"/>
    </location>
</feature>
<sequence>MDKPAGRREWLGLAVLVLPTLLVAMDMTSLFLALPQLSADLGASATEQLWITDSYGFVVAGFVITMGTLGDRIGRRRLLLTGGAAFGILSIVAAFSTSPEMLIVVRGALGVAGATLMPSTLALITNMFRDGRQRGKAISIWATCQFAGGAAGPVFAGFLLQHFSWGSVFLVAVPAVAVLLAAGPFLLPEFRAPASGRLDLPGVALSLAAVLLIVFGLKQLTTGSLLLPLTAIAAGALLGAAFAHRQLTTASPLLDLRLFRNRPFTAVLVSLVFAGVAMAGVGLLVTQYLQSVLGYSPLLSAVLFAPMGLGVALGTMTAPTLTRWLSPATAIAGGLLISAAGSLLLVVTHGPALVMAAIAILTLGTGPLFALGIGLVMGSVPPERAGSAASMADTGNYLGGSLGLALIGLTATAIYHAVFPTGSTLAVDVTRPELAAQAKEAFTTALNVTGVIAAVLFIGLAVLVRTMRSAPVPEAAMAG</sequence>
<evidence type="ECO:0000256" key="1">
    <source>
        <dbReference type="ARBA" id="ARBA00004651"/>
    </source>
</evidence>
<dbReference type="Gene3D" id="1.20.1250.20">
    <property type="entry name" value="MFS general substrate transporter like domains"/>
    <property type="match status" value="1"/>
</dbReference>
<feature type="transmembrane region" description="Helical" evidence="7">
    <location>
        <begin position="137"/>
        <end position="159"/>
    </location>
</feature>
<name>A0ABR9I2P0_9PSEU</name>
<dbReference type="Proteomes" id="UP000631670">
    <property type="component" value="Unassembled WGS sequence"/>
</dbReference>
<keyword evidence="2" id="KW-0813">Transport</keyword>
<keyword evidence="6 7" id="KW-0472">Membrane</keyword>
<feature type="transmembrane region" description="Helical" evidence="7">
    <location>
        <begin position="165"/>
        <end position="186"/>
    </location>
</feature>
<dbReference type="PROSITE" id="PS50850">
    <property type="entry name" value="MFS"/>
    <property type="match status" value="1"/>
</dbReference>
<feature type="transmembrane region" description="Helical" evidence="7">
    <location>
        <begin position="264"/>
        <end position="289"/>
    </location>
</feature>
<dbReference type="InterPro" id="IPR036259">
    <property type="entry name" value="MFS_trans_sf"/>
</dbReference>
<evidence type="ECO:0000256" key="4">
    <source>
        <dbReference type="ARBA" id="ARBA00022692"/>
    </source>
</evidence>
<keyword evidence="3" id="KW-1003">Cell membrane</keyword>
<evidence type="ECO:0000256" key="2">
    <source>
        <dbReference type="ARBA" id="ARBA00022448"/>
    </source>
</evidence>
<dbReference type="Gene3D" id="1.20.1720.10">
    <property type="entry name" value="Multidrug resistance protein D"/>
    <property type="match status" value="1"/>
</dbReference>
<feature type="transmembrane region" description="Helical" evidence="7">
    <location>
        <begin position="12"/>
        <end position="34"/>
    </location>
</feature>
<feature type="transmembrane region" description="Helical" evidence="7">
    <location>
        <begin position="198"/>
        <end position="217"/>
    </location>
</feature>
<feature type="transmembrane region" description="Helical" evidence="7">
    <location>
        <begin position="78"/>
        <end position="97"/>
    </location>
</feature>
<evidence type="ECO:0000256" key="3">
    <source>
        <dbReference type="ARBA" id="ARBA00022475"/>
    </source>
</evidence>
<evidence type="ECO:0000256" key="6">
    <source>
        <dbReference type="ARBA" id="ARBA00023136"/>
    </source>
</evidence>
<evidence type="ECO:0000313" key="9">
    <source>
        <dbReference type="EMBL" id="MBE1497470.1"/>
    </source>
</evidence>
<dbReference type="InterPro" id="IPR020846">
    <property type="entry name" value="MFS_dom"/>
</dbReference>